<keyword evidence="3" id="KW-1185">Reference proteome</keyword>
<evidence type="ECO:0000313" key="2">
    <source>
        <dbReference type="EMBL" id="TGK89257.1"/>
    </source>
</evidence>
<keyword evidence="1" id="KW-1133">Transmembrane helix</keyword>
<dbReference type="RefSeq" id="WP_135599684.1">
    <property type="nucleotide sequence ID" value="NZ_RQFK01000004.1"/>
</dbReference>
<comment type="caution">
    <text evidence="2">The sequence shown here is derived from an EMBL/GenBank/DDBJ whole genome shotgun (WGS) entry which is preliminary data.</text>
</comment>
<keyword evidence="1" id="KW-0472">Membrane</keyword>
<feature type="transmembrane region" description="Helical" evidence="1">
    <location>
        <begin position="12"/>
        <end position="29"/>
    </location>
</feature>
<name>A0A4R9IK67_9LEPT</name>
<dbReference type="AlphaFoldDB" id="A0A4R9IK67"/>
<dbReference type="EMBL" id="RQFK01000004">
    <property type="protein sequence ID" value="TGK89257.1"/>
    <property type="molecule type" value="Genomic_DNA"/>
</dbReference>
<reference evidence="2" key="1">
    <citation type="journal article" date="2019" name="PLoS Negl. Trop. Dis.">
        <title>Revisiting the worldwide diversity of Leptospira species in the environment.</title>
        <authorList>
            <person name="Vincent A.T."/>
            <person name="Schiettekatte O."/>
            <person name="Bourhy P."/>
            <person name="Veyrier F.J."/>
            <person name="Picardeau M."/>
        </authorList>
    </citation>
    <scope>NUCLEOTIDE SEQUENCE [LARGE SCALE GENOMIC DNA]</scope>
    <source>
        <strain evidence="2">201800287</strain>
    </source>
</reference>
<evidence type="ECO:0000256" key="1">
    <source>
        <dbReference type="SAM" id="Phobius"/>
    </source>
</evidence>
<evidence type="ECO:0000313" key="3">
    <source>
        <dbReference type="Proteomes" id="UP000298009"/>
    </source>
</evidence>
<sequence>MEKFINFLKSYYLLIVIFLIVSGVTSLYFSSDYELNSKNIQEISNGQIVINSVFVPGSKKYFLEITGNFLITFAITIFISLFFVNFIDKIDKDKFENKLLDFQKDTAKNAILSTFERLIEPEFFNIIKNEILNLKLLRTDCRWQYDIEEETNGLLILTRTISYKLKNISNEVSQEPINIIYSDNTHTSSEIIELKSRADGEDKFTKIEFVKKGEGNNFKQNIEIIEVKANSSIEIILILKQTFKNKYIFETHISRYPIINLEIIVNLPKDFSFSLSADTLSSPLETHVDTARKKTYQVKGAIYKGQGIEFFAEKIKNDQ</sequence>
<accession>A0A4R9IK67</accession>
<dbReference type="OrthoDB" id="9882954at2"/>
<organism evidence="2 3">
    <name type="scientific">Leptospira noumeaensis</name>
    <dbReference type="NCBI Taxonomy" id="2484964"/>
    <lineage>
        <taxon>Bacteria</taxon>
        <taxon>Pseudomonadati</taxon>
        <taxon>Spirochaetota</taxon>
        <taxon>Spirochaetia</taxon>
        <taxon>Leptospirales</taxon>
        <taxon>Leptospiraceae</taxon>
        <taxon>Leptospira</taxon>
    </lineage>
</organism>
<keyword evidence="1" id="KW-0812">Transmembrane</keyword>
<proteinExistence type="predicted"/>
<dbReference type="Proteomes" id="UP000298009">
    <property type="component" value="Unassembled WGS sequence"/>
</dbReference>
<gene>
    <name evidence="2" type="ORF">EHQ24_00060</name>
</gene>
<protein>
    <submittedName>
        <fullName evidence="2">Uncharacterized protein</fullName>
    </submittedName>
</protein>
<feature type="transmembrane region" description="Helical" evidence="1">
    <location>
        <begin position="65"/>
        <end position="87"/>
    </location>
</feature>